<evidence type="ECO:0000256" key="10">
    <source>
        <dbReference type="ARBA" id="ARBA00023180"/>
    </source>
</evidence>
<dbReference type="EMBL" id="AMQM01005417">
    <property type="status" value="NOT_ANNOTATED_CDS"/>
    <property type="molecule type" value="Genomic_DNA"/>
</dbReference>
<dbReference type="FunCoup" id="T1FU41">
    <property type="interactions" value="39"/>
</dbReference>
<dbReference type="Gene3D" id="2.60.120.200">
    <property type="match status" value="5"/>
</dbReference>
<dbReference type="GO" id="GO:0007411">
    <property type="term" value="P:axon guidance"/>
    <property type="evidence" value="ECO:0000318"/>
    <property type="project" value="GO_Central"/>
</dbReference>
<evidence type="ECO:0000256" key="12">
    <source>
        <dbReference type="PROSITE-ProRule" id="PRU00122"/>
    </source>
</evidence>
<feature type="disulfide bond" evidence="13">
    <location>
        <begin position="609"/>
        <end position="626"/>
    </location>
</feature>
<comment type="caution">
    <text evidence="13">Lacks conserved residue(s) required for the propagation of feature annotation.</text>
</comment>
<dbReference type="SMART" id="SM00181">
    <property type="entry name" value="EGF"/>
    <property type="match status" value="5"/>
</dbReference>
<evidence type="ECO:0000313" key="19">
    <source>
        <dbReference type="EMBL" id="ESO00345.1"/>
    </source>
</evidence>
<reference evidence="19 21" key="2">
    <citation type="journal article" date="2013" name="Nature">
        <title>Insights into bilaterian evolution from three spiralian genomes.</title>
        <authorList>
            <person name="Simakov O."/>
            <person name="Marletaz F."/>
            <person name="Cho S.J."/>
            <person name="Edsinger-Gonzales E."/>
            <person name="Havlak P."/>
            <person name="Hellsten U."/>
            <person name="Kuo D.H."/>
            <person name="Larsson T."/>
            <person name="Lv J."/>
            <person name="Arendt D."/>
            <person name="Savage R."/>
            <person name="Osoegawa K."/>
            <person name="de Jong P."/>
            <person name="Grimwood J."/>
            <person name="Chapman J.A."/>
            <person name="Shapiro H."/>
            <person name="Aerts A."/>
            <person name="Otillar R.P."/>
            <person name="Terry A.Y."/>
            <person name="Boore J.L."/>
            <person name="Grigoriev I.V."/>
            <person name="Lindberg D.R."/>
            <person name="Seaver E.C."/>
            <person name="Weisblat D.A."/>
            <person name="Putnam N.H."/>
            <person name="Rokhsar D.S."/>
        </authorList>
    </citation>
    <scope>NUCLEOTIDE SEQUENCE</scope>
</reference>
<feature type="disulfide bond" evidence="13">
    <location>
        <begin position="1278"/>
        <end position="1287"/>
    </location>
</feature>
<feature type="domain" description="Laminin EGF-like" evidence="17">
    <location>
        <begin position="698"/>
        <end position="745"/>
    </location>
</feature>
<dbReference type="STRING" id="6412.T1FU41"/>
<protein>
    <submittedName>
        <fullName evidence="19 20">Uncharacterized protein</fullName>
    </submittedName>
</protein>
<dbReference type="PRINTS" id="PR00011">
    <property type="entry name" value="EGFLAMININ"/>
</dbReference>
<feature type="domain" description="Laminin IV type A" evidence="18">
    <location>
        <begin position="805"/>
        <end position="977"/>
    </location>
</feature>
<keyword evidence="8 14" id="KW-0175">Coiled coil</keyword>
<evidence type="ECO:0000313" key="21">
    <source>
        <dbReference type="Proteomes" id="UP000015101"/>
    </source>
</evidence>
<feature type="disulfide bond" evidence="12">
    <location>
        <begin position="2834"/>
        <end position="2861"/>
    </location>
</feature>
<dbReference type="FunFam" id="2.10.25.10:FF:000561">
    <property type="entry name" value="Wing blister, isoform B"/>
    <property type="match status" value="1"/>
</dbReference>
<dbReference type="InterPro" id="IPR010307">
    <property type="entry name" value="Laminin_dom_II"/>
</dbReference>
<reference evidence="21" key="1">
    <citation type="submission" date="2012-12" db="EMBL/GenBank/DDBJ databases">
        <authorList>
            <person name="Hellsten U."/>
            <person name="Grimwood J."/>
            <person name="Chapman J.A."/>
            <person name="Shapiro H."/>
            <person name="Aerts A."/>
            <person name="Otillar R.P."/>
            <person name="Terry A.Y."/>
            <person name="Boore J.L."/>
            <person name="Simakov O."/>
            <person name="Marletaz F."/>
            <person name="Cho S.-J."/>
            <person name="Edsinger-Gonzales E."/>
            <person name="Havlak P."/>
            <person name="Kuo D.-H."/>
            <person name="Larsson T."/>
            <person name="Lv J."/>
            <person name="Arendt D."/>
            <person name="Savage R."/>
            <person name="Osoegawa K."/>
            <person name="de Jong P."/>
            <person name="Lindberg D.R."/>
            <person name="Seaver E.C."/>
            <person name="Weisblat D.A."/>
            <person name="Putnam N.H."/>
            <person name="Grigoriev I.V."/>
            <person name="Rokhsar D.S."/>
        </authorList>
    </citation>
    <scope>NUCLEOTIDE SEQUENCE</scope>
</reference>
<evidence type="ECO:0000256" key="1">
    <source>
        <dbReference type="ARBA" id="ARBA00004302"/>
    </source>
</evidence>
<dbReference type="FunFam" id="2.60.120.200:FF:000329">
    <property type="entry name" value="laminin subunit alpha"/>
    <property type="match status" value="1"/>
</dbReference>
<feature type="domain" description="Laminin EGF-like" evidence="17">
    <location>
        <begin position="1165"/>
        <end position="1211"/>
    </location>
</feature>
<proteinExistence type="predicted"/>
<feature type="domain" description="Laminin G" evidence="16">
    <location>
        <begin position="2683"/>
        <end position="2861"/>
    </location>
</feature>
<evidence type="ECO:0000256" key="15">
    <source>
        <dbReference type="SAM" id="MobiDB-lite"/>
    </source>
</evidence>
<dbReference type="FunFam" id="2.10.25.10:FF:000209">
    <property type="entry name" value="Laminin subunit alpha 5"/>
    <property type="match status" value="1"/>
</dbReference>
<keyword evidence="3" id="KW-0272">Extracellular matrix</keyword>
<evidence type="ECO:0000259" key="18">
    <source>
        <dbReference type="PROSITE" id="PS51115"/>
    </source>
</evidence>
<dbReference type="InterPro" id="IPR009254">
    <property type="entry name" value="Laminin_aI"/>
</dbReference>
<dbReference type="HOGENOM" id="CLU_000301_1_0_1"/>
<dbReference type="InterPro" id="IPR001791">
    <property type="entry name" value="Laminin_G"/>
</dbReference>
<evidence type="ECO:0000313" key="20">
    <source>
        <dbReference type="EnsemblMetazoa" id="HelroP192596"/>
    </source>
</evidence>
<feature type="disulfide bond" evidence="13">
    <location>
        <begin position="670"/>
        <end position="679"/>
    </location>
</feature>
<feature type="disulfide bond" evidence="13">
    <location>
        <begin position="1232"/>
        <end position="1241"/>
    </location>
</feature>
<dbReference type="CDD" id="cd00055">
    <property type="entry name" value="EGF_Lam"/>
    <property type="match status" value="10"/>
</dbReference>
<feature type="disulfide bond" evidence="13">
    <location>
        <begin position="607"/>
        <end position="619"/>
    </location>
</feature>
<name>T1FU41_HELRO</name>
<dbReference type="SUPFAM" id="SSF57196">
    <property type="entry name" value="EGF/Laminin"/>
    <property type="match status" value="6"/>
</dbReference>
<keyword evidence="2" id="KW-0964">Secreted</keyword>
<reference evidence="20" key="3">
    <citation type="submission" date="2015-06" db="UniProtKB">
        <authorList>
            <consortium name="EnsemblMetazoa"/>
        </authorList>
    </citation>
    <scope>IDENTIFICATION</scope>
</reference>
<dbReference type="Pfam" id="PF06008">
    <property type="entry name" value="Laminin_I"/>
    <property type="match status" value="1"/>
</dbReference>
<feature type="disulfide bond" evidence="13">
    <location>
        <begin position="1148"/>
        <end position="1162"/>
    </location>
</feature>
<feature type="domain" description="Laminin EGF-like" evidence="17">
    <location>
        <begin position="1007"/>
        <end position="1053"/>
    </location>
</feature>
<dbReference type="InterPro" id="IPR050440">
    <property type="entry name" value="Laminin/Netrin_ECM"/>
</dbReference>
<dbReference type="Pfam" id="PF02210">
    <property type="entry name" value="Laminin_G_2"/>
    <property type="match status" value="5"/>
</dbReference>
<feature type="domain" description="Laminin G" evidence="16">
    <location>
        <begin position="2500"/>
        <end position="2678"/>
    </location>
</feature>
<dbReference type="GO" id="GO:0009887">
    <property type="term" value="P:animal organ morphogenesis"/>
    <property type="evidence" value="ECO:0000318"/>
    <property type="project" value="GO_Central"/>
</dbReference>
<keyword evidence="11 13" id="KW-0424">Laminin EGF-like domain</keyword>
<gene>
    <name evidence="20" type="primary">20212337</name>
    <name evidence="19" type="ORF">HELRODRAFT_192596</name>
</gene>
<dbReference type="eggNOG" id="KOG1836">
    <property type="taxonomic scope" value="Eukaryota"/>
</dbReference>
<feature type="domain" description="Laminin G" evidence="16">
    <location>
        <begin position="2099"/>
        <end position="2268"/>
    </location>
</feature>
<keyword evidence="9 13" id="KW-1015">Disulfide bond</keyword>
<evidence type="ECO:0000256" key="9">
    <source>
        <dbReference type="ARBA" id="ARBA00023157"/>
    </source>
</evidence>
<dbReference type="SMART" id="SM00281">
    <property type="entry name" value="LamB"/>
    <property type="match status" value="1"/>
</dbReference>
<evidence type="ECO:0000259" key="17">
    <source>
        <dbReference type="PROSITE" id="PS50027"/>
    </source>
</evidence>
<dbReference type="EMBL" id="KB096945">
    <property type="protein sequence ID" value="ESO00345.1"/>
    <property type="molecule type" value="Genomic_DNA"/>
</dbReference>
<dbReference type="OrthoDB" id="5984158at2759"/>
<dbReference type="Pfam" id="PF00053">
    <property type="entry name" value="EGF_laminin"/>
    <property type="match status" value="10"/>
</dbReference>
<dbReference type="SMART" id="SM00282">
    <property type="entry name" value="LamG"/>
    <property type="match status" value="5"/>
</dbReference>
<dbReference type="InterPro" id="IPR000742">
    <property type="entry name" value="EGF"/>
</dbReference>
<feature type="domain" description="Laminin EGF-like" evidence="17">
    <location>
        <begin position="1259"/>
        <end position="1304"/>
    </location>
</feature>
<dbReference type="InterPro" id="IPR013320">
    <property type="entry name" value="ConA-like_dom_sf"/>
</dbReference>
<keyword evidence="4" id="KW-0732">Signal</keyword>
<feature type="coiled-coil region" evidence="14">
    <location>
        <begin position="1594"/>
        <end position="1628"/>
    </location>
</feature>
<feature type="region of interest" description="Disordered" evidence="15">
    <location>
        <begin position="1545"/>
        <end position="1569"/>
    </location>
</feature>
<dbReference type="Pfam" id="PF06009">
    <property type="entry name" value="Laminin_II"/>
    <property type="match status" value="1"/>
</dbReference>
<feature type="domain" description="Laminin EGF-like" evidence="17">
    <location>
        <begin position="607"/>
        <end position="653"/>
    </location>
</feature>
<evidence type="ECO:0000256" key="7">
    <source>
        <dbReference type="ARBA" id="ARBA00022889"/>
    </source>
</evidence>
<keyword evidence="5" id="KW-0677">Repeat</keyword>
<evidence type="ECO:0000256" key="5">
    <source>
        <dbReference type="ARBA" id="ARBA00022737"/>
    </source>
</evidence>
<feature type="disulfide bond" evidence="13">
    <location>
        <begin position="1184"/>
        <end position="1193"/>
    </location>
</feature>
<dbReference type="CDD" id="cd00110">
    <property type="entry name" value="LamG"/>
    <property type="match status" value="5"/>
</dbReference>
<feature type="disulfide bond" evidence="13">
    <location>
        <begin position="1026"/>
        <end position="1035"/>
    </location>
</feature>
<dbReference type="FunFam" id="2.10.25.10:FF:000051">
    <property type="entry name" value="Laminin subunit alpha 4"/>
    <property type="match status" value="1"/>
</dbReference>
<evidence type="ECO:0000259" key="16">
    <source>
        <dbReference type="PROSITE" id="PS50025"/>
    </source>
</evidence>
<dbReference type="GeneID" id="20212337"/>
<dbReference type="GO" id="GO:0005604">
    <property type="term" value="C:basement membrane"/>
    <property type="evidence" value="ECO:0000318"/>
    <property type="project" value="GO_Central"/>
</dbReference>
<dbReference type="InterPro" id="IPR002049">
    <property type="entry name" value="LE_dom"/>
</dbReference>
<dbReference type="FunFam" id="2.10.25.10:FF:000074">
    <property type="entry name" value="Laminin subunit alpha"/>
    <property type="match status" value="1"/>
</dbReference>
<feature type="disulfide bond" evidence="13">
    <location>
        <begin position="721"/>
        <end position="730"/>
    </location>
</feature>
<evidence type="ECO:0000256" key="8">
    <source>
        <dbReference type="ARBA" id="ARBA00023054"/>
    </source>
</evidence>
<feature type="domain" description="Laminin EGF-like" evidence="17">
    <location>
        <begin position="654"/>
        <end position="697"/>
    </location>
</feature>
<comment type="subcellular location">
    <subcellularLocation>
        <location evidence="1">Secreted</location>
        <location evidence="1">Extracellular space</location>
        <location evidence="1">Extracellular matrix</location>
        <location evidence="1">Basement membrane</location>
    </subcellularLocation>
</comment>
<dbReference type="EnsemblMetazoa" id="HelroT192596">
    <property type="protein sequence ID" value="HelroP192596"/>
    <property type="gene ID" value="HelroG192596"/>
</dbReference>
<evidence type="ECO:0000256" key="2">
    <source>
        <dbReference type="ARBA" id="ARBA00022525"/>
    </source>
</evidence>
<keyword evidence="21" id="KW-1185">Reference proteome</keyword>
<keyword evidence="6" id="KW-0084">Basement membrane</keyword>
<dbReference type="PROSITE" id="PS51115">
    <property type="entry name" value="LAMININ_IVA"/>
    <property type="match status" value="1"/>
</dbReference>
<dbReference type="GO" id="GO:0045995">
    <property type="term" value="P:regulation of embryonic development"/>
    <property type="evidence" value="ECO:0007669"/>
    <property type="project" value="InterPro"/>
</dbReference>
<dbReference type="GO" id="GO:0005102">
    <property type="term" value="F:signaling receptor binding"/>
    <property type="evidence" value="ECO:0007669"/>
    <property type="project" value="InterPro"/>
</dbReference>
<dbReference type="FunFam" id="2.10.25.10:FF:000188">
    <property type="entry name" value="Laminin subunit gamma 2"/>
    <property type="match status" value="1"/>
</dbReference>
<feature type="domain" description="Laminin EGF-like" evidence="17">
    <location>
        <begin position="1112"/>
        <end position="1164"/>
    </location>
</feature>
<evidence type="ECO:0000256" key="11">
    <source>
        <dbReference type="ARBA" id="ARBA00023292"/>
    </source>
</evidence>
<dbReference type="GO" id="GO:0030334">
    <property type="term" value="P:regulation of cell migration"/>
    <property type="evidence" value="ECO:0007669"/>
    <property type="project" value="InterPro"/>
</dbReference>
<dbReference type="InParanoid" id="T1FU41"/>
<dbReference type="KEGG" id="hro:HELRODRAFT_192596"/>
<keyword evidence="7" id="KW-0130">Cell adhesion</keyword>
<dbReference type="PROSITE" id="PS01248">
    <property type="entry name" value="EGF_LAM_1"/>
    <property type="match status" value="2"/>
</dbReference>
<evidence type="ECO:0000256" key="3">
    <source>
        <dbReference type="ARBA" id="ARBA00022530"/>
    </source>
</evidence>
<dbReference type="RefSeq" id="XP_009021395.1">
    <property type="nucleotide sequence ID" value="XM_009023147.1"/>
</dbReference>
<dbReference type="FunFam" id="2.60.120.200:FF:000202">
    <property type="entry name" value="Laminin subunit alpha 5"/>
    <property type="match status" value="1"/>
</dbReference>
<dbReference type="GO" id="GO:0030155">
    <property type="term" value="P:regulation of cell adhesion"/>
    <property type="evidence" value="ECO:0007669"/>
    <property type="project" value="InterPro"/>
</dbReference>
<dbReference type="Proteomes" id="UP000015101">
    <property type="component" value="Unassembled WGS sequence"/>
</dbReference>
<evidence type="ECO:0000256" key="14">
    <source>
        <dbReference type="SAM" id="Coils"/>
    </source>
</evidence>
<dbReference type="PROSITE" id="PS50025">
    <property type="entry name" value="LAM_G_DOMAIN"/>
    <property type="match status" value="5"/>
</dbReference>
<dbReference type="GO" id="GO:0007155">
    <property type="term" value="P:cell adhesion"/>
    <property type="evidence" value="ECO:0007669"/>
    <property type="project" value="UniProtKB-KW"/>
</dbReference>
<organism evidence="20 21">
    <name type="scientific">Helobdella robusta</name>
    <name type="common">Californian leech</name>
    <dbReference type="NCBI Taxonomy" id="6412"/>
    <lineage>
        <taxon>Eukaryota</taxon>
        <taxon>Metazoa</taxon>
        <taxon>Spiralia</taxon>
        <taxon>Lophotrochozoa</taxon>
        <taxon>Annelida</taxon>
        <taxon>Clitellata</taxon>
        <taxon>Hirudinea</taxon>
        <taxon>Rhynchobdellida</taxon>
        <taxon>Glossiphoniidae</taxon>
        <taxon>Helobdella</taxon>
    </lineage>
</organism>
<dbReference type="FunFam" id="2.10.25.10:FF:000135">
    <property type="entry name" value="Laminin subunit beta 4"/>
    <property type="match status" value="1"/>
</dbReference>
<feature type="compositionally biased region" description="Basic and acidic residues" evidence="15">
    <location>
        <begin position="1545"/>
        <end position="1554"/>
    </location>
</feature>
<dbReference type="SUPFAM" id="SSF49899">
    <property type="entry name" value="Concanavalin A-like lectins/glucanases"/>
    <property type="match status" value="5"/>
</dbReference>
<dbReference type="PANTHER" id="PTHR10574">
    <property type="entry name" value="NETRIN/LAMININ-RELATED"/>
    <property type="match status" value="1"/>
</dbReference>
<dbReference type="InterPro" id="IPR000034">
    <property type="entry name" value="Laminin_IV"/>
</dbReference>
<feature type="domain" description="Laminin EGF-like" evidence="17">
    <location>
        <begin position="1212"/>
        <end position="1258"/>
    </location>
</feature>
<evidence type="ECO:0000256" key="6">
    <source>
        <dbReference type="ARBA" id="ARBA00022869"/>
    </source>
</evidence>
<dbReference type="OMA" id="ISHCAAH"/>
<dbReference type="GO" id="GO:0009888">
    <property type="term" value="P:tissue development"/>
    <property type="evidence" value="ECO:0000318"/>
    <property type="project" value="GO_Central"/>
</dbReference>
<dbReference type="PROSITE" id="PS50027">
    <property type="entry name" value="EGF_LAM_2"/>
    <property type="match status" value="8"/>
</dbReference>
<feature type="domain" description="Laminin G" evidence="16">
    <location>
        <begin position="1907"/>
        <end position="2092"/>
    </location>
</feature>
<dbReference type="Pfam" id="PF00052">
    <property type="entry name" value="Laminin_B"/>
    <property type="match status" value="1"/>
</dbReference>
<dbReference type="CTD" id="20212337"/>
<feature type="domain" description="Laminin G" evidence="16">
    <location>
        <begin position="2276"/>
        <end position="2454"/>
    </location>
</feature>
<dbReference type="SMART" id="SM00180">
    <property type="entry name" value="EGF_Lam"/>
    <property type="match status" value="11"/>
</dbReference>
<sequence>MDVVDADMDVVDADMDVVDADMDVVDAYMDVVDAYTTACKCDVGGSQSNRCDYAGKCTCKPMIHGTKCDQTSDGNSVRFGFDSNEFHGYSWRGYAIFSRIQDEVLLDLDVRKAGLYRVVYHYLNKNNQATTAEVRVTPDQRSHTDGHSQSSFVTFHPLVAPDFATMSSGGGVSSAFTLNPGRWTFSLKTPESVLVDYMVLLPAAYYEAPILHEKFHQPCTVPSTSDICKHYVYLDLKPFSNVPGSSGESGDGSYHEKTQLYDNQSNLDKLGLTDMAKLDERQTSITFTVPVEQPGPHVLIISYFTDDINRAQDMEADIQTPGARDSGVIRLANCPYSSPCRQFISDDSHNVKVINVDGRYFTLTLNGRSDINLAIDKVYAIPLDKWHIDLIEPKFKCIYKKEKCIQGRPAGKPPGVTIEFEIGSELPITPPPVIIEGSHPDPSIKVIKLHRREVMPRIDIKVQVTPGSYALVPLYYQPHIVGFDVDVEVYAGGQFHKGTMRADPCPSLNGCHGIVKFKDRPNVDIVDSDARVSFNSTNPVWLDYLAVIPSVSYSEKIHADNTEDDKSTEFINKCSDHGFSVDASGLQFCKDSIYSITTDYNNGALKCQCDPDGSTSFNCDPYGGKCPCKSQFIIGRDCSQCKTGYWGFPNCRECQCPTGICEPRTGRCVCPKLVTGENCDTCLPNTFGYNALVGCEECGCDARGVVSADMECDENSGQCHCKPNVAGRKCNKCKLGYYDFPRCRQCSCDLNGVLSDENVEGHDCSQCQPSTFSLLASNPKGCSQCFCFGVTSRCQASDLRWAQITELQDWTVTNTMTTAEYDEGRRMWHLQEVHLQTTDQPAYWSAPMTFLNNKVRSYGGKLRYKLLADGMEGERFKSPDFILVGKSSRVSYVHGLQEVHSSVEHAEEVHLVETKFVHERTGAPISRDQFLILLSNLQSILIMASPFKDTSYIKLSDVSMDEAREDGWGEVADSVERCECPPNHGGSSCESCAQGFFRAKNGQCLACQCNNRATTCDQTTGICINCRDNFDGPQCLKCKRGYFLDRQSNTCRICSCPLRLESNNFATHCDVSFAGVVDRCYCLPGYTGKNCDKCAPGYWGHPMTPGGQCKKCECSGNIDERDPMACDVKTGRCLKCLQNTGGERCERCADGYYGDALDGRNCKKCLCEPLGTDHCDHVTGQCVCKQNVYGPQCSQCVPGSFGFHRNRGCEMCSCGVAATSSECDLISGQCQCREGVTGRMCDRCIDGYWNYLPQGCRPCNCLSKGAVTCDKETGECQCLPGVTGPNCDKCLHKWIMIEGFGCKECDSCVQLLLDDIDVLHRNVTQMKHDLTSVSVSVQTIHHLETLDRRYHDLEPKVKMLLTDRPSSGHDVIEASREIDEVHSSAKTVLQTLNRLYNESERVEDSARDIKTEVNNYYESIRSKTKDLVDDALNKVRIKTDQLTTSGASSNVDEMVKECTAILTEMRKKGFHDEKDMALNELAKANDTLLRARELLGRSHTRLNRTTDINSSIYLILAQLQDLQRLAQSSAQRSAEVTKLLNELRNTKAHVDNKKRTSKNKPGRLDKTTQKRQRWHDVGLIIKIKNNEGQIAKCLEESRKNLNVVDDDLNEAKKAFNSAISDLERLKTLVADAQRFVHKLVAENENLKTLLRQHTRMMVFDFRTDSIRTRSISNTESSVKLAIEASGVYETIVKTIEEAWKDSQEAERLVNVARNMSVILSIDTSEKSAQLGNISKQINLIKMSIDRAILPMFLADLVDKLAIIQGMLKSMKESEKDKSYTDVVKGLEDIKMEDYETIFEDSRSEVEENRQILSSYSTKLQELDKNLTASVERIRSLPQQLSEMNSDVRVAYQDMQVEVSKIEETIFVMEDLTRQSDQLIKLEDELKYNMDLLRDYIRQARDAANLVTLGVNFTHESVLQVRNSIDMPSSGMVSKISLHFQTKQADGLLFYIGKDSGLADDYMIGEIVGGHPQFRINLGSVETVVKGTKPVNNNQITTYEIRREGKDLKLFIDSNPIDGEVSGDSFTFQYDNSTKFYVGGVPDHILKQNSNLSSILPRNKFVGVIENLVYDERMVGLWNFVDASGLRGAHFKKIKIFSEDNIFTYGGTGYAHMKIENQLIEENLDVSFDFKTYSKDALLFHQGTDTQFITLDLVDGKLRGVMDMGSGGLPRISESTYNDGLWHSVSFSRRNRVAVLRIDTYTVPRMAVNGWKMIYEGESDFFIGGLKNPDNYTKPTKSRFKGCIRNFQAKSAPYPIQSAIEFVDVQYGCRQSIRVVSFPPSPIATGYIKLFKDSFSLSNDFAMSFKFRSQQSDALIFYIFGDSQNIGLSLSLVDGYLKLVFKDDDENASEELTSPFKFNDGAWHYVNVKRTKNLLSLETEDKWTGTRAFTSRARIPGQQHVYLGGVPDSVSVTLKNVGSNKPFVGCIGDISINSKLQNFDEVQNADLINVDIGTCQYMDYLPPQGPSSFYSTSTVDPGVINPELKGCTRPAYPLSTWKERGCEGSSASGYYYEYSDGPTSISKFVLTLNLKTSSPDGVIFYAYNQQHSDFIALFMKGGAMHGFVNCGGGITKTALQGVNFADDAWHNVYFRYEDGLVTLNVGRHSNNTALMGSQTSVEVTAPIFMAGLPQQVFQSSIVNFADKKPDTWMFNGELKDITLQGKPIESKLIARSSSPGAKCPVEQGIFFFPVSTPFKTYGSVYPDYSAPTHMNISFMIKPRLLDGILFSVHNPANDEFIILQLVKGEFHLTVNNGQGHVMKSDFKPSNKMFWCERKWYSVSANKVKNVVYVIVDGLRGTSGFGIEGYSSTDTSNELFIGGAKEMHSGMLVSNSFVGCMKDLYVEGKPVPLRDLQFKGDILQDGCPVD</sequence>
<feature type="disulfide bond" evidence="13">
    <location>
        <begin position="1136"/>
        <end position="1145"/>
    </location>
</feature>
<keyword evidence="10" id="KW-0325">Glycoprotein</keyword>
<evidence type="ECO:0000256" key="13">
    <source>
        <dbReference type="PROSITE-ProRule" id="PRU00460"/>
    </source>
</evidence>
<dbReference type="Gene3D" id="2.10.25.10">
    <property type="entry name" value="Laminin"/>
    <property type="match status" value="9"/>
</dbReference>
<evidence type="ECO:0000256" key="4">
    <source>
        <dbReference type="ARBA" id="ARBA00022729"/>
    </source>
</evidence>
<accession>T1FU41</accession>
<dbReference type="PANTHER" id="PTHR10574:SF435">
    <property type="entry name" value="LAMININ SUBUNIT GAMMA-1"/>
    <property type="match status" value="1"/>
</dbReference>